<accession>S8BVZ9</accession>
<dbReference type="Proteomes" id="UP000015453">
    <property type="component" value="Unassembled WGS sequence"/>
</dbReference>
<protein>
    <submittedName>
        <fullName evidence="1">Uncharacterized protein</fullName>
    </submittedName>
</protein>
<organism evidence="1 2">
    <name type="scientific">Genlisea aurea</name>
    <dbReference type="NCBI Taxonomy" id="192259"/>
    <lineage>
        <taxon>Eukaryota</taxon>
        <taxon>Viridiplantae</taxon>
        <taxon>Streptophyta</taxon>
        <taxon>Embryophyta</taxon>
        <taxon>Tracheophyta</taxon>
        <taxon>Spermatophyta</taxon>
        <taxon>Magnoliopsida</taxon>
        <taxon>eudicotyledons</taxon>
        <taxon>Gunneridae</taxon>
        <taxon>Pentapetalae</taxon>
        <taxon>asterids</taxon>
        <taxon>lamiids</taxon>
        <taxon>Lamiales</taxon>
        <taxon>Lentibulariaceae</taxon>
        <taxon>Genlisea</taxon>
    </lineage>
</organism>
<proteinExistence type="predicted"/>
<keyword evidence="2" id="KW-1185">Reference proteome</keyword>
<evidence type="ECO:0000313" key="1">
    <source>
        <dbReference type="EMBL" id="EPS58544.1"/>
    </source>
</evidence>
<reference evidence="1 2" key="1">
    <citation type="journal article" date="2013" name="BMC Genomics">
        <title>The miniature genome of a carnivorous plant Genlisea aurea contains a low number of genes and short non-coding sequences.</title>
        <authorList>
            <person name="Leushkin E.V."/>
            <person name="Sutormin R.A."/>
            <person name="Nabieva E.R."/>
            <person name="Penin A.A."/>
            <person name="Kondrashov A.S."/>
            <person name="Logacheva M.D."/>
        </authorList>
    </citation>
    <scope>NUCLEOTIDE SEQUENCE [LARGE SCALE GENOMIC DNA]</scope>
</reference>
<dbReference type="AlphaFoldDB" id="S8BVZ9"/>
<name>S8BVZ9_9LAMI</name>
<dbReference type="OrthoDB" id="10266567at2759"/>
<gene>
    <name evidence="1" type="ORF">M569_16270</name>
</gene>
<comment type="caution">
    <text evidence="1">The sequence shown here is derived from an EMBL/GenBank/DDBJ whole genome shotgun (WGS) entry which is preliminary data.</text>
</comment>
<dbReference type="EMBL" id="AUSU01009117">
    <property type="protein sequence ID" value="EPS58544.1"/>
    <property type="molecule type" value="Genomic_DNA"/>
</dbReference>
<evidence type="ECO:0000313" key="2">
    <source>
        <dbReference type="Proteomes" id="UP000015453"/>
    </source>
</evidence>
<sequence length="78" mass="9203">MVRERLNMLQNRFGSKPVVVITEKDYDRSPESLGYLKPFEALVLCSEMQFLGNSKDRFGRCVFDSLSESNKIRSYRYR</sequence>